<dbReference type="InterPro" id="IPR001789">
    <property type="entry name" value="Sig_transdc_resp-reg_receiver"/>
</dbReference>
<evidence type="ECO:0000313" key="7">
    <source>
        <dbReference type="Proteomes" id="UP000475214"/>
    </source>
</evidence>
<feature type="domain" description="Response regulatory" evidence="4">
    <location>
        <begin position="21"/>
        <end position="134"/>
    </location>
</feature>
<dbReference type="SUPFAM" id="SSF52172">
    <property type="entry name" value="CheY-like"/>
    <property type="match status" value="1"/>
</dbReference>
<dbReference type="PROSITE" id="PS50110">
    <property type="entry name" value="RESPONSE_REGULATORY"/>
    <property type="match status" value="1"/>
</dbReference>
<dbReference type="GO" id="GO:0000156">
    <property type="term" value="F:phosphorelay response regulator activity"/>
    <property type="evidence" value="ECO:0007669"/>
    <property type="project" value="TreeGrafter"/>
</dbReference>
<protein>
    <submittedName>
        <fullName evidence="6">Response regulator transcription factor</fullName>
    </submittedName>
</protein>
<dbReference type="SUPFAM" id="SSF46894">
    <property type="entry name" value="C-terminal effector domain of the bipartite response regulators"/>
    <property type="match status" value="1"/>
</dbReference>
<dbReference type="PANTHER" id="PTHR48111:SF50">
    <property type="entry name" value="KDP OPERON TRANSCRIPTIONAL REGULATORY PROTEIN KDPE"/>
    <property type="match status" value="1"/>
</dbReference>
<keyword evidence="2" id="KW-0597">Phosphoprotein</keyword>
<evidence type="ECO:0000256" key="3">
    <source>
        <dbReference type="PROSITE-ProRule" id="PRU01091"/>
    </source>
</evidence>
<keyword evidence="7" id="KW-1185">Reference proteome</keyword>
<dbReference type="AlphaFoldDB" id="A0A6L9S2G9"/>
<dbReference type="InterPro" id="IPR011006">
    <property type="entry name" value="CheY-like_superfamily"/>
</dbReference>
<accession>A0A6L9S2G9</accession>
<dbReference type="Proteomes" id="UP000475214">
    <property type="component" value="Unassembled WGS sequence"/>
</dbReference>
<proteinExistence type="predicted"/>
<dbReference type="InterPro" id="IPR036388">
    <property type="entry name" value="WH-like_DNA-bd_sf"/>
</dbReference>
<reference evidence="6 7" key="1">
    <citation type="submission" date="2020-02" db="EMBL/GenBank/DDBJ databases">
        <authorList>
            <person name="Li X.-J."/>
            <person name="Han X.-M."/>
        </authorList>
    </citation>
    <scope>NUCLEOTIDE SEQUENCE [LARGE SCALE GENOMIC DNA]</scope>
    <source>
        <strain evidence="6 7">CCTCC AB 2017055</strain>
    </source>
</reference>
<dbReference type="InterPro" id="IPR039420">
    <property type="entry name" value="WalR-like"/>
</dbReference>
<dbReference type="Gene3D" id="6.10.250.690">
    <property type="match status" value="1"/>
</dbReference>
<evidence type="ECO:0000259" key="5">
    <source>
        <dbReference type="PROSITE" id="PS51755"/>
    </source>
</evidence>
<dbReference type="Gene3D" id="1.10.10.10">
    <property type="entry name" value="Winged helix-like DNA-binding domain superfamily/Winged helix DNA-binding domain"/>
    <property type="match status" value="1"/>
</dbReference>
<dbReference type="GO" id="GO:0006355">
    <property type="term" value="P:regulation of DNA-templated transcription"/>
    <property type="evidence" value="ECO:0007669"/>
    <property type="project" value="InterPro"/>
</dbReference>
<feature type="DNA-binding region" description="OmpR/PhoB-type" evidence="3">
    <location>
        <begin position="148"/>
        <end position="246"/>
    </location>
</feature>
<dbReference type="Gene3D" id="3.40.50.2300">
    <property type="match status" value="1"/>
</dbReference>
<dbReference type="SMART" id="SM00862">
    <property type="entry name" value="Trans_reg_C"/>
    <property type="match status" value="1"/>
</dbReference>
<feature type="modified residue" description="4-aspartylphosphate" evidence="2">
    <location>
        <position position="70"/>
    </location>
</feature>
<comment type="caution">
    <text evidence="6">The sequence shown here is derived from an EMBL/GenBank/DDBJ whole genome shotgun (WGS) entry which is preliminary data.</text>
</comment>
<sequence length="249" mass="27739">MLNSWRPPTQQGGRQVDDRTAVLIVEDDRNIVDLLRSNLLARGHRVLVSLDGTGVLDQLEEADPDIVLLDLMLPGVDGFELCKTVRERSDVGIIVLSARRGETDKIRALNLGADDYLTKPFGIEELLARIHATLRRSRPAKPQHAEATSVITAGDVRIDLDAESVTKAGRRIHLTPTEYALLRELAIRPGKLVSHSTLLRRVWGPGYETQTEYTRVYVARLRAKLEGKDSTELIVTEPRAGYRFTADAT</sequence>
<dbReference type="InterPro" id="IPR016032">
    <property type="entry name" value="Sig_transdc_resp-reg_C-effctor"/>
</dbReference>
<name>A0A6L9S2G9_9ACTN</name>
<dbReference type="PROSITE" id="PS51755">
    <property type="entry name" value="OMPR_PHOB"/>
    <property type="match status" value="1"/>
</dbReference>
<dbReference type="SMART" id="SM00448">
    <property type="entry name" value="REC"/>
    <property type="match status" value="1"/>
</dbReference>
<evidence type="ECO:0000313" key="6">
    <source>
        <dbReference type="EMBL" id="NED99262.1"/>
    </source>
</evidence>
<dbReference type="Pfam" id="PF00072">
    <property type="entry name" value="Response_reg"/>
    <property type="match status" value="1"/>
</dbReference>
<organism evidence="6 7">
    <name type="scientific">Phytoactinopolyspora halotolerans</name>
    <dbReference type="NCBI Taxonomy" id="1981512"/>
    <lineage>
        <taxon>Bacteria</taxon>
        <taxon>Bacillati</taxon>
        <taxon>Actinomycetota</taxon>
        <taxon>Actinomycetes</taxon>
        <taxon>Jiangellales</taxon>
        <taxon>Jiangellaceae</taxon>
        <taxon>Phytoactinopolyspora</taxon>
    </lineage>
</organism>
<dbReference type="PANTHER" id="PTHR48111">
    <property type="entry name" value="REGULATOR OF RPOS"/>
    <property type="match status" value="1"/>
</dbReference>
<keyword evidence="1 3" id="KW-0238">DNA-binding</keyword>
<evidence type="ECO:0000259" key="4">
    <source>
        <dbReference type="PROSITE" id="PS50110"/>
    </source>
</evidence>
<feature type="domain" description="OmpR/PhoB-type" evidence="5">
    <location>
        <begin position="148"/>
        <end position="246"/>
    </location>
</feature>
<dbReference type="Pfam" id="PF00486">
    <property type="entry name" value="Trans_reg_C"/>
    <property type="match status" value="1"/>
</dbReference>
<gene>
    <name evidence="6" type="ORF">G1H10_03680</name>
</gene>
<evidence type="ECO:0000256" key="2">
    <source>
        <dbReference type="PROSITE-ProRule" id="PRU00169"/>
    </source>
</evidence>
<dbReference type="GO" id="GO:0032993">
    <property type="term" value="C:protein-DNA complex"/>
    <property type="evidence" value="ECO:0007669"/>
    <property type="project" value="TreeGrafter"/>
</dbReference>
<dbReference type="EMBL" id="JAAGOA010000002">
    <property type="protein sequence ID" value="NED99262.1"/>
    <property type="molecule type" value="Genomic_DNA"/>
</dbReference>
<dbReference type="CDD" id="cd00383">
    <property type="entry name" value="trans_reg_C"/>
    <property type="match status" value="1"/>
</dbReference>
<dbReference type="InterPro" id="IPR001867">
    <property type="entry name" value="OmpR/PhoB-type_DNA-bd"/>
</dbReference>
<evidence type="ECO:0000256" key="1">
    <source>
        <dbReference type="ARBA" id="ARBA00023125"/>
    </source>
</evidence>
<dbReference type="GO" id="GO:0005829">
    <property type="term" value="C:cytosol"/>
    <property type="evidence" value="ECO:0007669"/>
    <property type="project" value="TreeGrafter"/>
</dbReference>
<dbReference type="GO" id="GO:0000976">
    <property type="term" value="F:transcription cis-regulatory region binding"/>
    <property type="evidence" value="ECO:0007669"/>
    <property type="project" value="TreeGrafter"/>
</dbReference>